<dbReference type="InterPro" id="IPR010400">
    <property type="entry name" value="PITH_dom"/>
</dbReference>
<sequence length="122" mass="12693">VCVQRRHAGYTRSRGVLQPASIGGGCGSTNSPHSLVPPCAPQAQVRCLNEELAGSCQAVFDGAVKLRAICVIGGGAGSSPSQLKVYTNRDDLDFEAVGALPAVQEWDLQAENPGGVLEYPTQ</sequence>
<dbReference type="Gene3D" id="2.60.120.470">
    <property type="entry name" value="PITH domain"/>
    <property type="match status" value="1"/>
</dbReference>
<dbReference type="EMBL" id="BLLF01004137">
    <property type="protein sequence ID" value="GFH29007.1"/>
    <property type="molecule type" value="Genomic_DNA"/>
</dbReference>
<evidence type="ECO:0000259" key="2">
    <source>
        <dbReference type="PROSITE" id="PS51532"/>
    </source>
</evidence>
<organism evidence="3 4">
    <name type="scientific">Haematococcus lacustris</name>
    <name type="common">Green alga</name>
    <name type="synonym">Haematococcus pluvialis</name>
    <dbReference type="NCBI Taxonomy" id="44745"/>
    <lineage>
        <taxon>Eukaryota</taxon>
        <taxon>Viridiplantae</taxon>
        <taxon>Chlorophyta</taxon>
        <taxon>core chlorophytes</taxon>
        <taxon>Chlorophyceae</taxon>
        <taxon>CS clade</taxon>
        <taxon>Chlamydomonadales</taxon>
        <taxon>Haematococcaceae</taxon>
        <taxon>Haematococcus</taxon>
    </lineage>
</organism>
<dbReference type="GO" id="GO:0005737">
    <property type="term" value="C:cytoplasm"/>
    <property type="evidence" value="ECO:0007669"/>
    <property type="project" value="UniProtKB-ARBA"/>
</dbReference>
<protein>
    <submittedName>
        <fullName evidence="3">PITH domain-containing protein</fullName>
    </submittedName>
</protein>
<proteinExistence type="inferred from homology"/>
<evidence type="ECO:0000313" key="3">
    <source>
        <dbReference type="EMBL" id="GFH29007.1"/>
    </source>
</evidence>
<accession>A0A6A0AAP2</accession>
<evidence type="ECO:0000313" key="4">
    <source>
        <dbReference type="Proteomes" id="UP000485058"/>
    </source>
</evidence>
<dbReference type="AlphaFoldDB" id="A0A6A0AAP2"/>
<comment type="caution">
    <text evidence="3">The sequence shown here is derived from an EMBL/GenBank/DDBJ whole genome shotgun (WGS) entry which is preliminary data.</text>
</comment>
<dbReference type="Proteomes" id="UP000485058">
    <property type="component" value="Unassembled WGS sequence"/>
</dbReference>
<dbReference type="InterPro" id="IPR045099">
    <property type="entry name" value="PITH1-like"/>
</dbReference>
<feature type="domain" description="PITH" evidence="2">
    <location>
        <begin position="1"/>
        <end position="122"/>
    </location>
</feature>
<dbReference type="PANTHER" id="PTHR12175">
    <property type="entry name" value="AD039 HT014 THIOREDOXIN FAMILY TRP26"/>
    <property type="match status" value="1"/>
</dbReference>
<dbReference type="InterPro" id="IPR037047">
    <property type="entry name" value="PITH_dom_sf"/>
</dbReference>
<keyword evidence="4" id="KW-1185">Reference proteome</keyword>
<gene>
    <name evidence="3" type="ORF">HaLaN_27591</name>
</gene>
<comment type="similarity">
    <text evidence="1">Belongs to the PITHD1 family.</text>
</comment>
<dbReference type="PANTHER" id="PTHR12175:SF1">
    <property type="entry name" value="PITH DOMAIN-CONTAINING PROTEIN 1"/>
    <property type="match status" value="1"/>
</dbReference>
<dbReference type="PROSITE" id="PS51532">
    <property type="entry name" value="PITH"/>
    <property type="match status" value="1"/>
</dbReference>
<dbReference type="Pfam" id="PF06201">
    <property type="entry name" value="PITH"/>
    <property type="match status" value="1"/>
</dbReference>
<reference evidence="3 4" key="1">
    <citation type="submission" date="2020-02" db="EMBL/GenBank/DDBJ databases">
        <title>Draft genome sequence of Haematococcus lacustris strain NIES-144.</title>
        <authorList>
            <person name="Morimoto D."/>
            <person name="Nakagawa S."/>
            <person name="Yoshida T."/>
            <person name="Sawayama S."/>
        </authorList>
    </citation>
    <scope>NUCLEOTIDE SEQUENCE [LARGE SCALE GENOMIC DNA]</scope>
    <source>
        <strain evidence="3 4">NIES-144</strain>
    </source>
</reference>
<dbReference type="SUPFAM" id="SSF49785">
    <property type="entry name" value="Galactose-binding domain-like"/>
    <property type="match status" value="1"/>
</dbReference>
<feature type="non-terminal residue" evidence="3">
    <location>
        <position position="1"/>
    </location>
</feature>
<evidence type="ECO:0000256" key="1">
    <source>
        <dbReference type="ARBA" id="ARBA00025788"/>
    </source>
</evidence>
<dbReference type="InterPro" id="IPR008979">
    <property type="entry name" value="Galactose-bd-like_sf"/>
</dbReference>
<name>A0A6A0AAP2_HAELA</name>